<dbReference type="eggNOG" id="COG2913">
    <property type="taxonomic scope" value="Bacteria"/>
</dbReference>
<dbReference type="EMBL" id="AHTH01000048">
    <property type="protein sequence ID" value="EHR39785.1"/>
    <property type="molecule type" value="Genomic_DNA"/>
</dbReference>
<keyword evidence="4" id="KW-1185">Reference proteome</keyword>
<name>H3ZHC9_9ALTE</name>
<dbReference type="Pfam" id="PF11399">
    <property type="entry name" value="DUF3192"/>
    <property type="match status" value="1"/>
</dbReference>
<comment type="caution">
    <text evidence="3">The sequence shown here is derived from an EMBL/GenBank/DDBJ whole genome shotgun (WGS) entry which is preliminary data.</text>
</comment>
<sequence>MFSAAAVQKLLIVTAATLALSGCVVAIGDKTETSSESGWRKTQQFNLQTINQLALGVSSEEVRNMLGAPDFTELFQKDGQQVQVLFYRTHHRHSDGKTTKDECTPLVFKDNRLTGWGDKAYQYL</sequence>
<dbReference type="InterPro" id="IPR037873">
    <property type="entry name" value="BamE-like"/>
</dbReference>
<gene>
    <name evidence="3" type="ORF">AJE_13935</name>
</gene>
<organism evidence="3 4">
    <name type="scientific">Alishewanella jeotgali KCTC 22429</name>
    <dbReference type="NCBI Taxonomy" id="1129374"/>
    <lineage>
        <taxon>Bacteria</taxon>
        <taxon>Pseudomonadati</taxon>
        <taxon>Pseudomonadota</taxon>
        <taxon>Gammaproteobacteria</taxon>
        <taxon>Alteromonadales</taxon>
        <taxon>Alteromonadaceae</taxon>
        <taxon>Alishewanella</taxon>
    </lineage>
</organism>
<feature type="chain" id="PRO_5003592070" description="Lipoprotein" evidence="2">
    <location>
        <begin position="27"/>
        <end position="124"/>
    </location>
</feature>
<evidence type="ECO:0000313" key="4">
    <source>
        <dbReference type="Proteomes" id="UP000012046"/>
    </source>
</evidence>
<reference evidence="3 4" key="1">
    <citation type="journal article" date="2012" name="J. Bacteriol.">
        <title>Genome Sequence of Extracellular-Protease-Producing Alishewanella jeotgali Isolated from Traditional Korean Fermented Seafood.</title>
        <authorList>
            <person name="Jung J."/>
            <person name="Chun J."/>
            <person name="Park W."/>
        </authorList>
    </citation>
    <scope>NUCLEOTIDE SEQUENCE [LARGE SCALE GENOMIC DNA]</scope>
    <source>
        <strain evidence="3 4">KCTC 22429</strain>
    </source>
</reference>
<protein>
    <recommendedName>
        <fullName evidence="5">Lipoprotein</fullName>
    </recommendedName>
</protein>
<feature type="signal peptide" evidence="2">
    <location>
        <begin position="1"/>
        <end position="26"/>
    </location>
</feature>
<dbReference type="PATRIC" id="fig|1129374.4.peg.2755"/>
<dbReference type="RefSeq" id="WP_008951383.1">
    <property type="nucleotide sequence ID" value="NZ_AHTH01000048.1"/>
</dbReference>
<evidence type="ECO:0000313" key="3">
    <source>
        <dbReference type="EMBL" id="EHR39785.1"/>
    </source>
</evidence>
<evidence type="ECO:0008006" key="5">
    <source>
        <dbReference type="Google" id="ProtNLM"/>
    </source>
</evidence>
<dbReference type="AlphaFoldDB" id="H3ZHC9"/>
<accession>H3ZHC9</accession>
<dbReference type="Gene3D" id="3.30.1450.10">
    <property type="match status" value="1"/>
</dbReference>
<evidence type="ECO:0000256" key="2">
    <source>
        <dbReference type="SAM" id="SignalP"/>
    </source>
</evidence>
<dbReference type="InterPro" id="IPR021534">
    <property type="entry name" value="DUF3192"/>
</dbReference>
<keyword evidence="1 2" id="KW-0732">Signal</keyword>
<dbReference type="Proteomes" id="UP000012046">
    <property type="component" value="Unassembled WGS sequence"/>
</dbReference>
<proteinExistence type="predicted"/>
<evidence type="ECO:0000256" key="1">
    <source>
        <dbReference type="ARBA" id="ARBA00022729"/>
    </source>
</evidence>
<dbReference type="STRING" id="1129374.AJE_13935"/>